<evidence type="ECO:0000256" key="15">
    <source>
        <dbReference type="ARBA" id="ARBA00023180"/>
    </source>
</evidence>
<dbReference type="Pfam" id="PF00069">
    <property type="entry name" value="Pkinase"/>
    <property type="match status" value="1"/>
</dbReference>
<dbReference type="InterPro" id="IPR001220">
    <property type="entry name" value="Legume_lectin_dom"/>
</dbReference>
<proteinExistence type="inferred from homology"/>
<dbReference type="InterPro" id="IPR008271">
    <property type="entry name" value="Ser/Thr_kinase_AS"/>
</dbReference>
<dbReference type="FunFam" id="3.30.200.20:FF:000168">
    <property type="entry name" value="L-type lectin-domain containing receptor kinase IX.1"/>
    <property type="match status" value="1"/>
</dbReference>
<evidence type="ECO:0000256" key="8">
    <source>
        <dbReference type="ARBA" id="ARBA00022734"/>
    </source>
</evidence>
<dbReference type="PANTHER" id="PTHR27007">
    <property type="match status" value="1"/>
</dbReference>
<evidence type="ECO:0000259" key="19">
    <source>
        <dbReference type="PROSITE" id="PS50011"/>
    </source>
</evidence>
<dbReference type="Gene3D" id="1.10.510.10">
    <property type="entry name" value="Transferase(Phosphotransferase) domain 1"/>
    <property type="match status" value="1"/>
</dbReference>
<comment type="subcellular location">
    <subcellularLocation>
        <location evidence="1">Cell membrane</location>
        <topology evidence="1">Single-pass type I membrane protein</topology>
    </subcellularLocation>
</comment>
<evidence type="ECO:0000256" key="2">
    <source>
        <dbReference type="ARBA" id="ARBA00008536"/>
    </source>
</evidence>
<dbReference type="InterPro" id="IPR011009">
    <property type="entry name" value="Kinase-like_dom_sf"/>
</dbReference>
<dbReference type="PROSITE" id="PS00107">
    <property type="entry name" value="PROTEIN_KINASE_ATP"/>
    <property type="match status" value="1"/>
</dbReference>
<feature type="domain" description="Protein kinase" evidence="19">
    <location>
        <begin position="439"/>
        <end position="718"/>
    </location>
</feature>
<dbReference type="Proteomes" id="UP001633002">
    <property type="component" value="Unassembled WGS sequence"/>
</dbReference>
<evidence type="ECO:0000256" key="6">
    <source>
        <dbReference type="ARBA" id="ARBA00022692"/>
    </source>
</evidence>
<protein>
    <recommendedName>
        <fullName evidence="19">Protein kinase domain-containing protein</fullName>
    </recommendedName>
</protein>
<dbReference type="CDD" id="cd14066">
    <property type="entry name" value="STKc_IRAK"/>
    <property type="match status" value="1"/>
</dbReference>
<keyword evidence="12 18" id="KW-1133">Transmembrane helix</keyword>
<comment type="caution">
    <text evidence="20">The sequence shown here is derived from an EMBL/GenBank/DDBJ whole genome shotgun (WGS) entry which is preliminary data.</text>
</comment>
<keyword evidence="8" id="KW-0430">Lectin</keyword>
<sequence length="759" mass="84197">MQSSERSNPERQMQEGWIRGGHEGGVERMRLRSMAGKCTNPRYSSILSILLSFWLLRIPTLRGVSGQALQNWYDRTPEGYHVKRLRFGGNFTDQYFTCMNNASIVTANGQDGVTYTELHLTNSNSTPEYGSCVYKKPLSIVKSNPKYPKLKYITSFRTVIQFYAADHGTGQGEGMTFMIVPSPQGQSNSSRGLLGLLNGAPPLPGSASSFAGEIDTRQQPEYSDPPYHHVGIDITSLQSVAYSSLSHNQTNDADRPSITPGTLYSAWMSWDSGQGLAEINVEETAKSGDSPEFNSNSESSLLKFSISILDSVNFYYNGPEMYVGFSSSTSESATNSFRITFWMFEYLEENPPVEVIPHRNRAWLVIAIIICCTLFSLFLLCICIGLWRRRYLQEAKAAASACSKDNGSSGRISLKELESLEIGPRRFTYKELSAATRGFSSKEVLGKGGFGCVYKGILRGKGTEVAVKRISETSRQGPREFLAEVKIIGRLRHKNLVQLLGWCFERGELLLVYEYMPNGSLDQALFPEKDAPVLSWEQRVKIITGMATALQYLHEDWEQRVVHRDVKSSNVMLDISLNARLGDFGLARLYAHSQAPQSTATAGTLGYLAPELLHSSKATDKSDIFSFGVVALETATAKRPLTLSLDGGGMTSEVMVLVDWVWSLYSKDRLVEAADPRLGGRFNETHLKMVLQLGLSCCHPDPTARPSMRQVLQILAFETPLPPLPRSKPVPTFRRHEERPVMQEEAGKGEQAVSVGVAS</sequence>
<dbReference type="InterPro" id="IPR000719">
    <property type="entry name" value="Prot_kinase_dom"/>
</dbReference>
<gene>
    <name evidence="20" type="ORF">R1sor_005270</name>
</gene>
<dbReference type="Gene3D" id="2.60.120.200">
    <property type="match status" value="1"/>
</dbReference>
<dbReference type="InterPro" id="IPR050528">
    <property type="entry name" value="L-type_Lectin-RKs"/>
</dbReference>
<dbReference type="SMART" id="SM00220">
    <property type="entry name" value="S_TKc"/>
    <property type="match status" value="1"/>
</dbReference>
<reference evidence="20 21" key="1">
    <citation type="submission" date="2024-09" db="EMBL/GenBank/DDBJ databases">
        <title>Chromosome-scale assembly of Riccia sorocarpa.</title>
        <authorList>
            <person name="Paukszto L."/>
        </authorList>
    </citation>
    <scope>NUCLEOTIDE SEQUENCE [LARGE SCALE GENOMIC DNA]</scope>
    <source>
        <strain evidence="20">LP-2024</strain>
        <tissue evidence="20">Aerial parts of the thallus</tissue>
    </source>
</reference>
<feature type="region of interest" description="Disordered" evidence="17">
    <location>
        <begin position="726"/>
        <end position="759"/>
    </location>
</feature>
<dbReference type="SUPFAM" id="SSF49899">
    <property type="entry name" value="Concanavalin A-like lectins/glucanases"/>
    <property type="match status" value="1"/>
</dbReference>
<evidence type="ECO:0000256" key="11">
    <source>
        <dbReference type="ARBA" id="ARBA00022840"/>
    </source>
</evidence>
<feature type="transmembrane region" description="Helical" evidence="18">
    <location>
        <begin position="362"/>
        <end position="387"/>
    </location>
</feature>
<dbReference type="FunFam" id="1.10.510.10:FF:000240">
    <property type="entry name" value="Lectin-domain containing receptor kinase A4.3"/>
    <property type="match status" value="1"/>
</dbReference>
<dbReference type="Pfam" id="PF00139">
    <property type="entry name" value="Lectin_legB"/>
    <property type="match status" value="1"/>
</dbReference>
<keyword evidence="4" id="KW-1003">Cell membrane</keyword>
<keyword evidence="13 18" id="KW-0472">Membrane</keyword>
<dbReference type="Gene3D" id="3.30.200.20">
    <property type="entry name" value="Phosphorylase Kinase, domain 1"/>
    <property type="match status" value="1"/>
</dbReference>
<dbReference type="GO" id="GO:0002229">
    <property type="term" value="P:defense response to oomycetes"/>
    <property type="evidence" value="ECO:0007669"/>
    <property type="project" value="UniProtKB-ARBA"/>
</dbReference>
<dbReference type="GO" id="GO:0005524">
    <property type="term" value="F:ATP binding"/>
    <property type="evidence" value="ECO:0007669"/>
    <property type="project" value="UniProtKB-UniRule"/>
</dbReference>
<evidence type="ECO:0000256" key="4">
    <source>
        <dbReference type="ARBA" id="ARBA00022475"/>
    </source>
</evidence>
<evidence type="ECO:0000256" key="13">
    <source>
        <dbReference type="ARBA" id="ARBA00023136"/>
    </source>
</evidence>
<evidence type="ECO:0000256" key="9">
    <source>
        <dbReference type="ARBA" id="ARBA00022741"/>
    </source>
</evidence>
<evidence type="ECO:0000256" key="14">
    <source>
        <dbReference type="ARBA" id="ARBA00023170"/>
    </source>
</evidence>
<comment type="similarity">
    <text evidence="3">In the C-terminal section; belongs to the protein kinase superfamily. Ser/Thr protein kinase family.</text>
</comment>
<keyword evidence="7" id="KW-0732">Signal</keyword>
<evidence type="ECO:0000256" key="12">
    <source>
        <dbReference type="ARBA" id="ARBA00022989"/>
    </source>
</evidence>
<dbReference type="SUPFAM" id="SSF56112">
    <property type="entry name" value="Protein kinase-like (PK-like)"/>
    <property type="match status" value="1"/>
</dbReference>
<evidence type="ECO:0000256" key="10">
    <source>
        <dbReference type="ARBA" id="ARBA00022777"/>
    </source>
</evidence>
<dbReference type="InterPro" id="IPR013320">
    <property type="entry name" value="ConA-like_dom_sf"/>
</dbReference>
<evidence type="ECO:0000256" key="3">
    <source>
        <dbReference type="ARBA" id="ARBA00010217"/>
    </source>
</evidence>
<keyword evidence="6 18" id="KW-0812">Transmembrane</keyword>
<name>A0ABD3HMM1_9MARC</name>
<comment type="similarity">
    <text evidence="2">In the N-terminal section; belongs to the leguminous lectin family.</text>
</comment>
<feature type="binding site" evidence="16">
    <location>
        <position position="468"/>
    </location>
    <ligand>
        <name>ATP</name>
        <dbReference type="ChEBI" id="CHEBI:30616"/>
    </ligand>
</feature>
<dbReference type="PROSITE" id="PS00108">
    <property type="entry name" value="PROTEIN_KINASE_ST"/>
    <property type="match status" value="1"/>
</dbReference>
<feature type="compositionally biased region" description="Basic and acidic residues" evidence="17">
    <location>
        <begin position="734"/>
        <end position="748"/>
    </location>
</feature>
<keyword evidence="14" id="KW-0675">Receptor</keyword>
<dbReference type="EMBL" id="JBJQOH010000003">
    <property type="protein sequence ID" value="KAL3691619.1"/>
    <property type="molecule type" value="Genomic_DNA"/>
</dbReference>
<keyword evidence="10" id="KW-0418">Kinase</keyword>
<evidence type="ECO:0000256" key="5">
    <source>
        <dbReference type="ARBA" id="ARBA00022679"/>
    </source>
</evidence>
<evidence type="ECO:0000313" key="21">
    <source>
        <dbReference type="Proteomes" id="UP001633002"/>
    </source>
</evidence>
<dbReference type="GO" id="GO:0030246">
    <property type="term" value="F:carbohydrate binding"/>
    <property type="evidence" value="ECO:0007669"/>
    <property type="project" value="UniProtKB-KW"/>
</dbReference>
<keyword evidence="11 16" id="KW-0067">ATP-binding</keyword>
<organism evidence="20 21">
    <name type="scientific">Riccia sorocarpa</name>
    <dbReference type="NCBI Taxonomy" id="122646"/>
    <lineage>
        <taxon>Eukaryota</taxon>
        <taxon>Viridiplantae</taxon>
        <taxon>Streptophyta</taxon>
        <taxon>Embryophyta</taxon>
        <taxon>Marchantiophyta</taxon>
        <taxon>Marchantiopsida</taxon>
        <taxon>Marchantiidae</taxon>
        <taxon>Marchantiales</taxon>
        <taxon>Ricciaceae</taxon>
        <taxon>Riccia</taxon>
    </lineage>
</organism>
<dbReference type="GO" id="GO:0005886">
    <property type="term" value="C:plasma membrane"/>
    <property type="evidence" value="ECO:0007669"/>
    <property type="project" value="UniProtKB-SubCell"/>
</dbReference>
<dbReference type="PROSITE" id="PS50011">
    <property type="entry name" value="PROTEIN_KINASE_DOM"/>
    <property type="match status" value="1"/>
</dbReference>
<keyword evidence="15" id="KW-0325">Glycoprotein</keyword>
<evidence type="ECO:0000256" key="17">
    <source>
        <dbReference type="SAM" id="MobiDB-lite"/>
    </source>
</evidence>
<accession>A0ABD3HMM1</accession>
<dbReference type="InterPro" id="IPR017441">
    <property type="entry name" value="Protein_kinase_ATP_BS"/>
</dbReference>
<keyword evidence="21" id="KW-1185">Reference proteome</keyword>
<evidence type="ECO:0000256" key="18">
    <source>
        <dbReference type="SAM" id="Phobius"/>
    </source>
</evidence>
<dbReference type="AlphaFoldDB" id="A0ABD3HMM1"/>
<keyword evidence="5" id="KW-0808">Transferase</keyword>
<evidence type="ECO:0000256" key="7">
    <source>
        <dbReference type="ARBA" id="ARBA00022729"/>
    </source>
</evidence>
<evidence type="ECO:0000256" key="16">
    <source>
        <dbReference type="PROSITE-ProRule" id="PRU10141"/>
    </source>
</evidence>
<dbReference type="GO" id="GO:0016301">
    <property type="term" value="F:kinase activity"/>
    <property type="evidence" value="ECO:0007669"/>
    <property type="project" value="UniProtKB-KW"/>
</dbReference>
<keyword evidence="9 16" id="KW-0547">Nucleotide-binding</keyword>
<evidence type="ECO:0000256" key="1">
    <source>
        <dbReference type="ARBA" id="ARBA00004251"/>
    </source>
</evidence>
<evidence type="ECO:0000313" key="20">
    <source>
        <dbReference type="EMBL" id="KAL3691619.1"/>
    </source>
</evidence>